<evidence type="ECO:0000259" key="6">
    <source>
        <dbReference type="Pfam" id="PF01782"/>
    </source>
</evidence>
<dbReference type="Gene3D" id="2.40.30.60">
    <property type="entry name" value="RimM"/>
    <property type="match status" value="1"/>
</dbReference>
<keyword evidence="4 5" id="KW-0143">Chaperone</keyword>
<keyword evidence="1 5" id="KW-0963">Cytoplasm</keyword>
<sequence length="169" mass="19188">MTEQTRVMLGRINGLYGVKGWVKVYSYTDPLANILTYSPWQICQQGQWRDVIVEDGREHGKGIIAKLQGVDDRDQAIPYLGTDIAIAKTQLHPLIEGEYYWSDLIGLTVINQDGVCFGTVDYLLETGAHDVLVVKGEEQERLIPFVLTVFIKAIDLQNRTIQVEWDTDF</sequence>
<dbReference type="InterPro" id="IPR009000">
    <property type="entry name" value="Transl_B-barrel_sf"/>
</dbReference>
<dbReference type="PANTHER" id="PTHR33692:SF1">
    <property type="entry name" value="RIBOSOME MATURATION FACTOR RIMM"/>
    <property type="match status" value="1"/>
</dbReference>
<protein>
    <recommendedName>
        <fullName evidence="5">Ribosome maturation factor RimM</fullName>
    </recommendedName>
</protein>
<accession>I3CEV0</accession>
<dbReference type="Pfam" id="PF24986">
    <property type="entry name" value="PRC_RimM"/>
    <property type="match status" value="1"/>
</dbReference>
<dbReference type="Gene3D" id="2.30.30.240">
    <property type="entry name" value="PRC-barrel domain"/>
    <property type="match status" value="1"/>
</dbReference>
<dbReference type="SUPFAM" id="SSF50447">
    <property type="entry name" value="Translation proteins"/>
    <property type="match status" value="1"/>
</dbReference>
<dbReference type="GO" id="GO:0006364">
    <property type="term" value="P:rRNA processing"/>
    <property type="evidence" value="ECO:0007669"/>
    <property type="project" value="UniProtKB-UniRule"/>
</dbReference>
<dbReference type="RefSeq" id="WP_002684803.1">
    <property type="nucleotide sequence ID" value="NZ_JH600070.1"/>
</dbReference>
<evidence type="ECO:0000259" key="7">
    <source>
        <dbReference type="Pfam" id="PF24986"/>
    </source>
</evidence>
<feature type="domain" description="Ribosome maturation factor RimM PRC barrel" evidence="7">
    <location>
        <begin position="101"/>
        <end position="167"/>
    </location>
</feature>
<dbReference type="OrthoDB" id="9783509at2"/>
<comment type="subcellular location">
    <subcellularLocation>
        <location evidence="5">Cytoplasm</location>
    </subcellularLocation>
</comment>
<name>I3CEV0_9GAMM</name>
<evidence type="ECO:0000256" key="3">
    <source>
        <dbReference type="ARBA" id="ARBA00022552"/>
    </source>
</evidence>
<proteinExistence type="inferred from homology"/>
<gene>
    <name evidence="5" type="primary">rimM</name>
    <name evidence="8" type="ORF">BegalDRAFT_1244</name>
</gene>
<dbReference type="GO" id="GO:0005840">
    <property type="term" value="C:ribosome"/>
    <property type="evidence" value="ECO:0007669"/>
    <property type="project" value="InterPro"/>
</dbReference>
<evidence type="ECO:0000313" key="9">
    <source>
        <dbReference type="Proteomes" id="UP000005744"/>
    </source>
</evidence>
<dbReference type="InterPro" id="IPR002676">
    <property type="entry name" value="RimM_N"/>
</dbReference>
<evidence type="ECO:0000313" key="8">
    <source>
        <dbReference type="EMBL" id="EIJ42143.1"/>
    </source>
</evidence>
<dbReference type="EMBL" id="JH600070">
    <property type="protein sequence ID" value="EIJ42143.1"/>
    <property type="molecule type" value="Genomic_DNA"/>
</dbReference>
<dbReference type="InterPro" id="IPR011033">
    <property type="entry name" value="PRC_barrel-like_sf"/>
</dbReference>
<evidence type="ECO:0000256" key="1">
    <source>
        <dbReference type="ARBA" id="ARBA00022490"/>
    </source>
</evidence>
<dbReference type="PANTHER" id="PTHR33692">
    <property type="entry name" value="RIBOSOME MATURATION FACTOR RIMM"/>
    <property type="match status" value="1"/>
</dbReference>
<evidence type="ECO:0000256" key="2">
    <source>
        <dbReference type="ARBA" id="ARBA00022517"/>
    </source>
</evidence>
<keyword evidence="9" id="KW-1185">Reference proteome</keyword>
<dbReference type="GO" id="GO:0043022">
    <property type="term" value="F:ribosome binding"/>
    <property type="evidence" value="ECO:0007669"/>
    <property type="project" value="InterPro"/>
</dbReference>
<organism evidence="8 9">
    <name type="scientific">Beggiatoa alba B18LD</name>
    <dbReference type="NCBI Taxonomy" id="395493"/>
    <lineage>
        <taxon>Bacteria</taxon>
        <taxon>Pseudomonadati</taxon>
        <taxon>Pseudomonadota</taxon>
        <taxon>Gammaproteobacteria</taxon>
        <taxon>Thiotrichales</taxon>
        <taxon>Thiotrichaceae</taxon>
        <taxon>Beggiatoa</taxon>
    </lineage>
</organism>
<dbReference type="NCBIfam" id="TIGR02273">
    <property type="entry name" value="16S_RimM"/>
    <property type="match status" value="1"/>
</dbReference>
<dbReference type="STRING" id="395493.BegalDRAFT_1244"/>
<dbReference type="InterPro" id="IPR036976">
    <property type="entry name" value="RimM_N_sf"/>
</dbReference>
<dbReference type="HAMAP" id="MF_00014">
    <property type="entry name" value="Ribosome_mat_RimM"/>
    <property type="match status" value="1"/>
</dbReference>
<evidence type="ECO:0000256" key="5">
    <source>
        <dbReference type="HAMAP-Rule" id="MF_00014"/>
    </source>
</evidence>
<dbReference type="eggNOG" id="COG0806">
    <property type="taxonomic scope" value="Bacteria"/>
</dbReference>
<dbReference type="GO" id="GO:0005737">
    <property type="term" value="C:cytoplasm"/>
    <property type="evidence" value="ECO:0007669"/>
    <property type="project" value="UniProtKB-SubCell"/>
</dbReference>
<keyword evidence="2 5" id="KW-0690">Ribosome biogenesis</keyword>
<dbReference type="AlphaFoldDB" id="I3CEV0"/>
<evidence type="ECO:0000256" key="4">
    <source>
        <dbReference type="ARBA" id="ARBA00023186"/>
    </source>
</evidence>
<dbReference type="InterPro" id="IPR056792">
    <property type="entry name" value="PRC_RimM"/>
</dbReference>
<comment type="similarity">
    <text evidence="5">Belongs to the RimM family.</text>
</comment>
<dbReference type="HOGENOM" id="CLU_077636_1_0_6"/>
<dbReference type="GO" id="GO:0042274">
    <property type="term" value="P:ribosomal small subunit biogenesis"/>
    <property type="evidence" value="ECO:0007669"/>
    <property type="project" value="UniProtKB-UniRule"/>
</dbReference>
<dbReference type="SUPFAM" id="SSF50346">
    <property type="entry name" value="PRC-barrel domain"/>
    <property type="match status" value="1"/>
</dbReference>
<comment type="domain">
    <text evidence="5">The PRC barrel domain binds ribosomal protein uS19.</text>
</comment>
<comment type="function">
    <text evidence="5">An accessory protein needed during the final step in the assembly of 30S ribosomal subunit, possibly for assembly of the head region. Essential for efficient processing of 16S rRNA. May be needed both before and after RbfA during the maturation of 16S rRNA. It has affinity for free ribosomal 30S subunits but not for 70S ribosomes.</text>
</comment>
<dbReference type="InterPro" id="IPR011961">
    <property type="entry name" value="RimM"/>
</dbReference>
<keyword evidence="3 5" id="KW-0698">rRNA processing</keyword>
<dbReference type="Pfam" id="PF01782">
    <property type="entry name" value="RimM"/>
    <property type="match status" value="1"/>
</dbReference>
<feature type="domain" description="RimM N-terminal" evidence="6">
    <location>
        <begin position="9"/>
        <end position="89"/>
    </location>
</feature>
<reference evidence="8 9" key="1">
    <citation type="submission" date="2011-11" db="EMBL/GenBank/DDBJ databases">
        <title>Improved High-Quality Draft sequence of Beggiatoa alba B18lD.</title>
        <authorList>
            <consortium name="US DOE Joint Genome Institute"/>
            <person name="Lucas S."/>
            <person name="Han J."/>
            <person name="Lapidus A."/>
            <person name="Cheng J.-F."/>
            <person name="Goodwin L."/>
            <person name="Pitluck S."/>
            <person name="Peters L."/>
            <person name="Mikhailova N."/>
            <person name="Held B."/>
            <person name="Detter J.C."/>
            <person name="Han C."/>
            <person name="Tapia R."/>
            <person name="Land M."/>
            <person name="Hauser L."/>
            <person name="Kyrpides N."/>
            <person name="Ivanova N."/>
            <person name="Pagani I."/>
            <person name="Samuel K."/>
            <person name="Teske A."/>
            <person name="Mueller J."/>
            <person name="Woyke T."/>
        </authorList>
    </citation>
    <scope>NUCLEOTIDE SEQUENCE [LARGE SCALE GENOMIC DNA]</scope>
    <source>
        <strain evidence="8 9">B18LD</strain>
    </source>
</reference>
<comment type="subunit">
    <text evidence="5">Binds ribosomal protein uS19.</text>
</comment>
<dbReference type="Proteomes" id="UP000005744">
    <property type="component" value="Unassembled WGS sequence"/>
</dbReference>